<evidence type="ECO:0000256" key="5">
    <source>
        <dbReference type="ARBA" id="ARBA00023237"/>
    </source>
</evidence>
<evidence type="ECO:0000256" key="7">
    <source>
        <dbReference type="SAM" id="SignalP"/>
    </source>
</evidence>
<evidence type="ECO:0000256" key="6">
    <source>
        <dbReference type="SAM" id="MobiDB-lite"/>
    </source>
</evidence>
<evidence type="ECO:0000256" key="1">
    <source>
        <dbReference type="ARBA" id="ARBA00004442"/>
    </source>
</evidence>
<comment type="subcellular location">
    <subcellularLocation>
        <location evidence="1">Cell outer membrane</location>
    </subcellularLocation>
</comment>
<name>A0AA86GRQ3_9SPHN</name>
<dbReference type="InterPro" id="IPR010583">
    <property type="entry name" value="MipA"/>
</dbReference>
<keyword evidence="3 7" id="KW-0732">Signal</keyword>
<evidence type="ECO:0000256" key="3">
    <source>
        <dbReference type="ARBA" id="ARBA00022729"/>
    </source>
</evidence>
<dbReference type="EMBL" id="CP012199">
    <property type="protein sequence ID" value="AMG76246.1"/>
    <property type="molecule type" value="Genomic_DNA"/>
</dbReference>
<evidence type="ECO:0000313" key="8">
    <source>
        <dbReference type="EMBL" id="AMG76246.1"/>
    </source>
</evidence>
<accession>A0AA86GRQ3</accession>
<dbReference type="PANTHER" id="PTHR38776">
    <property type="entry name" value="MLTA-INTERACTING PROTEIN-RELATED"/>
    <property type="match status" value="1"/>
</dbReference>
<dbReference type="Pfam" id="PF06629">
    <property type="entry name" value="MipA"/>
    <property type="match status" value="1"/>
</dbReference>
<feature type="region of interest" description="Disordered" evidence="6">
    <location>
        <begin position="44"/>
        <end position="64"/>
    </location>
</feature>
<dbReference type="KEGG" id="sgi:SGRAN_3915"/>
<keyword evidence="4" id="KW-0472">Membrane</keyword>
<dbReference type="AlphaFoldDB" id="A0AA86GRQ3"/>
<reference evidence="8 9" key="1">
    <citation type="journal article" date="2016" name="BMC Genomics">
        <title>Genomic analysis of the nitrate-respiring Sphingopyxis granuli (formerly Sphingomonas macrogoltabida) strain TFA.</title>
        <authorList>
            <person name="Garcia-Romero I."/>
            <person name="Perez-Pulido A.J."/>
            <person name="Gonzalez-Flores Y.E."/>
            <person name="Reyes-Ramirez F."/>
            <person name="Santero E."/>
            <person name="Floriano B."/>
        </authorList>
    </citation>
    <scope>NUCLEOTIDE SEQUENCE [LARGE SCALE GENOMIC DNA]</scope>
    <source>
        <strain evidence="8 9">TFA</strain>
    </source>
</reference>
<proteinExistence type="inferred from homology"/>
<feature type="chain" id="PRO_5041646624" evidence="7">
    <location>
        <begin position="30"/>
        <end position="341"/>
    </location>
</feature>
<organism evidence="8 9">
    <name type="scientific">Sphingopyxis granuli</name>
    <dbReference type="NCBI Taxonomy" id="267128"/>
    <lineage>
        <taxon>Bacteria</taxon>
        <taxon>Pseudomonadati</taxon>
        <taxon>Pseudomonadota</taxon>
        <taxon>Alphaproteobacteria</taxon>
        <taxon>Sphingomonadales</taxon>
        <taxon>Sphingomonadaceae</taxon>
        <taxon>Sphingopyxis</taxon>
    </lineage>
</organism>
<dbReference type="PANTHER" id="PTHR38776:SF1">
    <property type="entry name" value="MLTA-INTERACTING PROTEIN-RELATED"/>
    <property type="match status" value="1"/>
</dbReference>
<evidence type="ECO:0000256" key="2">
    <source>
        <dbReference type="ARBA" id="ARBA00005722"/>
    </source>
</evidence>
<evidence type="ECO:0000256" key="4">
    <source>
        <dbReference type="ARBA" id="ARBA00023136"/>
    </source>
</evidence>
<dbReference type="Proteomes" id="UP000058599">
    <property type="component" value="Chromosome"/>
</dbReference>
<gene>
    <name evidence="8" type="ORF">SGRAN_3915</name>
</gene>
<dbReference type="GO" id="GO:0009279">
    <property type="term" value="C:cell outer membrane"/>
    <property type="evidence" value="ECO:0007669"/>
    <property type="project" value="UniProtKB-SubCell"/>
</dbReference>
<feature type="signal peptide" evidence="7">
    <location>
        <begin position="1"/>
        <end position="29"/>
    </location>
</feature>
<keyword evidence="9" id="KW-1185">Reference proteome</keyword>
<evidence type="ECO:0000313" key="9">
    <source>
        <dbReference type="Proteomes" id="UP000058599"/>
    </source>
</evidence>
<protein>
    <submittedName>
        <fullName evidence="8">MltA-interacting MipA</fullName>
    </submittedName>
</protein>
<sequence length="341" mass="36353">MVAPALRLLCLPFLALLAAAIGTTSPAAADEAALPYELPPADRSLSGGRELGPADQPAPAHYAQDRGDIDDSILLPAARDRDEDDDRRWARDHFAVAAGVISVPSYNGSDERAVLPAFYLRGRVSGFAFSTRGTNFQVDLIRQKRGQRTDFKFGPIIGLRSDRTGRIKDAQVEALGERKLAVEAGLAMGVTRQGVFTSRYDQLGVRVVGLADVSGRHGSWFVSPTIDYGTPLSKRAYVGVSASLNIYGKGFGRYYYDVDPLGSAASGLPVYDRAGRKATAGKYTIGLAGAWALSGDLRKGFVLLGGAQYGRMTGRFAASPIVRDAGSADQWVGGVGIAYQF</sequence>
<comment type="similarity">
    <text evidence="2">Belongs to the MipA/OmpV family.</text>
</comment>
<dbReference type="RefSeq" id="WP_067186356.1">
    <property type="nucleotide sequence ID" value="NZ_CP012199.1"/>
</dbReference>
<keyword evidence="5" id="KW-0998">Cell outer membrane</keyword>